<comment type="caution">
    <text evidence="1">The sequence shown here is derived from an EMBL/GenBank/DDBJ whole genome shotgun (WGS) entry which is preliminary data.</text>
</comment>
<dbReference type="AlphaFoldDB" id="A0A919RI01"/>
<name>A0A919RI01_9ACTN</name>
<sequence length="273" mass="30046">MRASIATYYLHKGGCAAEEYEDAFAVCPELSQAGVPDVAKVRLAIADGASESVLAGAWARLLGKHFTLNVPGVFEQPLTFARHTVSATESFESALYDYVAERAAHGRPLRWYEQRKLDRGAYATLLAVGFFNPYEGDVLAPTDDRGWTAAAIGDSGFFQVRDGRLLVAFPMVRSAEFSTSPGLLNSRNRDVHLVAQHVRMRAGDVRPHDDIYLCTDAVAAWFLAEAERGGHPWKILNDLRSEGGPHFTDLITEERAAGRMRNDDATLIHVAVR</sequence>
<protein>
    <submittedName>
        <fullName evidence="1">Uncharacterized protein</fullName>
    </submittedName>
</protein>
<proteinExistence type="predicted"/>
<accession>A0A919RI01</accession>
<evidence type="ECO:0000313" key="2">
    <source>
        <dbReference type="Proteomes" id="UP000606172"/>
    </source>
</evidence>
<reference evidence="1" key="1">
    <citation type="submission" date="2021-01" db="EMBL/GenBank/DDBJ databases">
        <title>Whole genome shotgun sequence of Sinosporangium siamense NBRC 109515.</title>
        <authorList>
            <person name="Komaki H."/>
            <person name="Tamura T."/>
        </authorList>
    </citation>
    <scope>NUCLEOTIDE SEQUENCE</scope>
    <source>
        <strain evidence="1">NBRC 109515</strain>
    </source>
</reference>
<keyword evidence="2" id="KW-1185">Reference proteome</keyword>
<dbReference type="InterPro" id="IPR036457">
    <property type="entry name" value="PPM-type-like_dom_sf"/>
</dbReference>
<dbReference type="RefSeq" id="WP_204027204.1">
    <property type="nucleotide sequence ID" value="NZ_BOOW01000023.1"/>
</dbReference>
<dbReference type="EMBL" id="BOOW01000023">
    <property type="protein sequence ID" value="GII93657.1"/>
    <property type="molecule type" value="Genomic_DNA"/>
</dbReference>
<dbReference type="Proteomes" id="UP000606172">
    <property type="component" value="Unassembled WGS sequence"/>
</dbReference>
<dbReference type="SUPFAM" id="SSF81606">
    <property type="entry name" value="PP2C-like"/>
    <property type="match status" value="1"/>
</dbReference>
<gene>
    <name evidence="1" type="ORF">Ssi02_38880</name>
</gene>
<organism evidence="1 2">
    <name type="scientific">Sinosporangium siamense</name>
    <dbReference type="NCBI Taxonomy" id="1367973"/>
    <lineage>
        <taxon>Bacteria</taxon>
        <taxon>Bacillati</taxon>
        <taxon>Actinomycetota</taxon>
        <taxon>Actinomycetes</taxon>
        <taxon>Streptosporangiales</taxon>
        <taxon>Streptosporangiaceae</taxon>
        <taxon>Sinosporangium</taxon>
    </lineage>
</organism>
<evidence type="ECO:0000313" key="1">
    <source>
        <dbReference type="EMBL" id="GII93657.1"/>
    </source>
</evidence>